<sequence length="138" mass="15673">MAKWQNGKNIFIARHSRSFVNTSFPTALYLYPREATYIGTLTAMFVNENAFPFNQTQLLKCQHRLDVSLIGIDANTKKTNCQSNRMEAICTPEYYEKNASGSYLADSVENCSVFSVQNAAVEVDAMETRIKNKKKKNK</sequence>
<dbReference type="EMBL" id="JXJN01000506">
    <property type="status" value="NOT_ANNOTATED_CDS"/>
    <property type="molecule type" value="Genomic_DNA"/>
</dbReference>
<evidence type="ECO:0000313" key="2">
    <source>
        <dbReference type="Proteomes" id="UP000092460"/>
    </source>
</evidence>
<dbReference type="AlphaFoldDB" id="A0A1B0AMN1"/>
<accession>A0A1B0AMN1</accession>
<protein>
    <submittedName>
        <fullName evidence="1">Uncharacterized protein</fullName>
    </submittedName>
</protein>
<dbReference type="Proteomes" id="UP000092460">
    <property type="component" value="Unassembled WGS sequence"/>
</dbReference>
<reference evidence="1" key="2">
    <citation type="submission" date="2020-05" db="UniProtKB">
        <authorList>
            <consortium name="EnsemblMetazoa"/>
        </authorList>
    </citation>
    <scope>IDENTIFICATION</scope>
    <source>
        <strain evidence="1">IAEA</strain>
    </source>
</reference>
<keyword evidence="2" id="KW-1185">Reference proteome</keyword>
<name>A0A1B0AMN1_9MUSC</name>
<proteinExistence type="predicted"/>
<organism evidence="1 2">
    <name type="scientific">Glossina palpalis gambiensis</name>
    <dbReference type="NCBI Taxonomy" id="67801"/>
    <lineage>
        <taxon>Eukaryota</taxon>
        <taxon>Metazoa</taxon>
        <taxon>Ecdysozoa</taxon>
        <taxon>Arthropoda</taxon>
        <taxon>Hexapoda</taxon>
        <taxon>Insecta</taxon>
        <taxon>Pterygota</taxon>
        <taxon>Neoptera</taxon>
        <taxon>Endopterygota</taxon>
        <taxon>Diptera</taxon>
        <taxon>Brachycera</taxon>
        <taxon>Muscomorpha</taxon>
        <taxon>Hippoboscoidea</taxon>
        <taxon>Glossinidae</taxon>
        <taxon>Glossina</taxon>
    </lineage>
</organism>
<dbReference type="VEuPathDB" id="VectorBase:GPPI002011"/>
<reference evidence="2" key="1">
    <citation type="submission" date="2015-01" db="EMBL/GenBank/DDBJ databases">
        <authorList>
            <person name="Aksoy S."/>
            <person name="Warren W."/>
            <person name="Wilson R.K."/>
        </authorList>
    </citation>
    <scope>NUCLEOTIDE SEQUENCE [LARGE SCALE GENOMIC DNA]</scope>
    <source>
        <strain evidence="2">IAEA</strain>
    </source>
</reference>
<dbReference type="EnsemblMetazoa" id="GPPI002011-RA">
    <property type="protein sequence ID" value="GPPI002011-PA"/>
    <property type="gene ID" value="GPPI002011"/>
</dbReference>
<evidence type="ECO:0000313" key="1">
    <source>
        <dbReference type="EnsemblMetazoa" id="GPPI002011-PA"/>
    </source>
</evidence>
<dbReference type="EMBL" id="JXJN01000505">
    <property type="status" value="NOT_ANNOTATED_CDS"/>
    <property type="molecule type" value="Genomic_DNA"/>
</dbReference>